<comment type="catalytic activity">
    <reaction evidence="1 13">
        <text>2-phosphoglycolate + H2O = glycolate + phosphate</text>
        <dbReference type="Rhea" id="RHEA:14369"/>
        <dbReference type="ChEBI" id="CHEBI:15377"/>
        <dbReference type="ChEBI" id="CHEBI:29805"/>
        <dbReference type="ChEBI" id="CHEBI:43474"/>
        <dbReference type="ChEBI" id="CHEBI:58033"/>
        <dbReference type="EC" id="3.1.3.18"/>
    </reaction>
</comment>
<feature type="active site" description="Nucleophile" evidence="13">
    <location>
        <position position="19"/>
    </location>
</feature>
<evidence type="ECO:0000256" key="3">
    <source>
        <dbReference type="ARBA" id="ARBA00004818"/>
    </source>
</evidence>
<evidence type="ECO:0000256" key="10">
    <source>
        <dbReference type="ARBA" id="ARBA00022842"/>
    </source>
</evidence>
<dbReference type="InterPro" id="IPR037512">
    <property type="entry name" value="PGPase_prok"/>
</dbReference>
<dbReference type="Gene3D" id="3.40.50.1000">
    <property type="entry name" value="HAD superfamily/HAD-like"/>
    <property type="match status" value="1"/>
</dbReference>
<dbReference type="PANTHER" id="PTHR43434">
    <property type="entry name" value="PHOSPHOGLYCOLATE PHOSPHATASE"/>
    <property type="match status" value="1"/>
</dbReference>
<feature type="binding site" evidence="13">
    <location>
        <position position="19"/>
    </location>
    <ligand>
        <name>Mg(2+)</name>
        <dbReference type="ChEBI" id="CHEBI:18420"/>
    </ligand>
</feature>
<name>A0A9E9LCL8_9BURK</name>
<evidence type="ECO:0000256" key="6">
    <source>
        <dbReference type="ARBA" id="ARBA00013078"/>
    </source>
</evidence>
<dbReference type="Proteomes" id="UP001164819">
    <property type="component" value="Chromosome"/>
</dbReference>
<dbReference type="EC" id="3.1.3.18" evidence="6 13"/>
<dbReference type="InterPro" id="IPR023214">
    <property type="entry name" value="HAD_sf"/>
</dbReference>
<dbReference type="GO" id="GO:0046295">
    <property type="term" value="P:glycolate biosynthetic process"/>
    <property type="evidence" value="ECO:0007669"/>
    <property type="project" value="UniProtKB-UniRule"/>
</dbReference>
<dbReference type="RefSeq" id="WP_269283933.1">
    <property type="nucleotide sequence ID" value="NZ_CP098251.1"/>
</dbReference>
<feature type="binding site" evidence="13">
    <location>
        <position position="21"/>
    </location>
    <ligand>
        <name>Mg(2+)</name>
        <dbReference type="ChEBI" id="CHEBI:18420"/>
    </ligand>
</feature>
<keyword evidence="11 13" id="KW-0119">Carbohydrate metabolism</keyword>
<comment type="subunit">
    <text evidence="5">Homotrimer.</text>
</comment>
<protein>
    <recommendedName>
        <fullName evidence="6 13">Phosphoglycolate phosphatase</fullName>
        <shortName evidence="13">PGP</shortName>
        <shortName evidence="13">PGPase</shortName>
        <ecNumber evidence="6 13">3.1.3.18</ecNumber>
    </recommendedName>
</protein>
<proteinExistence type="inferred from homology"/>
<dbReference type="InterPro" id="IPR041492">
    <property type="entry name" value="HAD_2"/>
</dbReference>
<evidence type="ECO:0000313" key="14">
    <source>
        <dbReference type="EMBL" id="WAV91655.1"/>
    </source>
</evidence>
<dbReference type="InterPro" id="IPR006439">
    <property type="entry name" value="HAD-SF_hydro_IA"/>
</dbReference>
<dbReference type="SFLD" id="SFLDS00003">
    <property type="entry name" value="Haloacid_Dehalogenase"/>
    <property type="match status" value="1"/>
</dbReference>
<dbReference type="InterPro" id="IPR023198">
    <property type="entry name" value="PGP-like_dom2"/>
</dbReference>
<sequence length="230" mass="25269">MQNPSGKLPLNDIRVVILDLDGTMIDSVPDLDVALNGMLQELALPPVEVSAIRMFVGRGTQNLVRSTLSVHLESDEVGKTMDIAMTLFYKHYRIVNGERSTVFPGVREGLEQMKDKRLSIACVTNKPSIFTEPLLSKNGLYSYFNLIYCSDTFLVKKPDPFPMQMACRKLGCRPDQAVAIGDSVNDAQAARAAGCSLFMVPYGYNYGKPVKEMNPDAVVSSLLEAANLIS</sequence>
<evidence type="ECO:0000256" key="12">
    <source>
        <dbReference type="ARBA" id="ARBA00059247"/>
    </source>
</evidence>
<comment type="pathway">
    <text evidence="3 13">Organic acid metabolism; glycolate biosynthesis; glycolate from 2-phosphoglycolate: step 1/1.</text>
</comment>
<evidence type="ECO:0000256" key="9">
    <source>
        <dbReference type="ARBA" id="ARBA00022801"/>
    </source>
</evidence>
<accession>A0A9E9LCL8</accession>
<dbReference type="PANTHER" id="PTHR43434:SF1">
    <property type="entry name" value="PHOSPHOGLYCOLATE PHOSPHATASE"/>
    <property type="match status" value="1"/>
</dbReference>
<comment type="cofactor">
    <cofactor evidence="2 13">
        <name>Mg(2+)</name>
        <dbReference type="ChEBI" id="CHEBI:18420"/>
    </cofactor>
</comment>
<dbReference type="GO" id="GO:0046872">
    <property type="term" value="F:metal ion binding"/>
    <property type="evidence" value="ECO:0007669"/>
    <property type="project" value="UniProtKB-KW"/>
</dbReference>
<organism evidence="14">
    <name type="scientific">Oxalobacter aliiformigenes</name>
    <dbReference type="NCBI Taxonomy" id="2946593"/>
    <lineage>
        <taxon>Bacteria</taxon>
        <taxon>Pseudomonadati</taxon>
        <taxon>Pseudomonadota</taxon>
        <taxon>Betaproteobacteria</taxon>
        <taxon>Burkholderiales</taxon>
        <taxon>Oxalobacteraceae</taxon>
        <taxon>Oxalobacter</taxon>
    </lineage>
</organism>
<keyword evidence="10 13" id="KW-0460">Magnesium</keyword>
<reference evidence="14" key="1">
    <citation type="journal article" date="2022" name="Front. Microbiol.">
        <title>New perspectives on an old grouping: The genomic and phenotypic variability of Oxalobacter formigenes and the implications for calcium oxalate stone prevention.</title>
        <authorList>
            <person name="Chmiel J.A."/>
            <person name="Carr C."/>
            <person name="Stuivenberg G.A."/>
            <person name="Venema R."/>
            <person name="Chanyi R.M."/>
            <person name="Al K.F."/>
            <person name="Giguere D."/>
            <person name="Say H."/>
            <person name="Akouris P.P."/>
            <person name="Dominguez Romero S.A."/>
            <person name="Kwong A."/>
            <person name="Tai V."/>
            <person name="Koval S.F."/>
            <person name="Razvi H."/>
            <person name="Bjazevic J."/>
            <person name="Burton J.P."/>
        </authorList>
    </citation>
    <scope>NUCLEOTIDE SEQUENCE</scope>
    <source>
        <strain evidence="14">OxK</strain>
    </source>
</reference>
<evidence type="ECO:0000256" key="8">
    <source>
        <dbReference type="ARBA" id="ARBA00022723"/>
    </source>
</evidence>
<evidence type="ECO:0000256" key="5">
    <source>
        <dbReference type="ARBA" id="ARBA00011233"/>
    </source>
</evidence>
<dbReference type="Pfam" id="PF13419">
    <property type="entry name" value="HAD_2"/>
    <property type="match status" value="1"/>
</dbReference>
<evidence type="ECO:0000256" key="11">
    <source>
        <dbReference type="ARBA" id="ARBA00023277"/>
    </source>
</evidence>
<evidence type="ECO:0000256" key="13">
    <source>
        <dbReference type="HAMAP-Rule" id="MF_00495"/>
    </source>
</evidence>
<comment type="similarity">
    <text evidence="4 13">Belongs to the HAD-like hydrolase superfamily. CbbY/CbbZ/Gph/YieH family.</text>
</comment>
<dbReference type="AlphaFoldDB" id="A0A9E9LCL8"/>
<dbReference type="HAMAP" id="MF_00495">
    <property type="entry name" value="GPH_hydrolase_bact"/>
    <property type="match status" value="1"/>
</dbReference>
<dbReference type="GO" id="GO:0006281">
    <property type="term" value="P:DNA repair"/>
    <property type="evidence" value="ECO:0007669"/>
    <property type="project" value="TreeGrafter"/>
</dbReference>
<feature type="binding site" evidence="13">
    <location>
        <position position="182"/>
    </location>
    <ligand>
        <name>Mg(2+)</name>
        <dbReference type="ChEBI" id="CHEBI:18420"/>
    </ligand>
</feature>
<evidence type="ECO:0000256" key="2">
    <source>
        <dbReference type="ARBA" id="ARBA00001946"/>
    </source>
</evidence>
<dbReference type="GO" id="GO:0008967">
    <property type="term" value="F:phosphoglycolate phosphatase activity"/>
    <property type="evidence" value="ECO:0007669"/>
    <property type="project" value="UniProtKB-UniRule"/>
</dbReference>
<dbReference type="FunFam" id="3.40.50.1000:FF:000022">
    <property type="entry name" value="Phosphoglycolate phosphatase"/>
    <property type="match status" value="1"/>
</dbReference>
<dbReference type="EMBL" id="CP098251">
    <property type="protein sequence ID" value="WAV91655.1"/>
    <property type="molecule type" value="Genomic_DNA"/>
</dbReference>
<dbReference type="SUPFAM" id="SSF56784">
    <property type="entry name" value="HAD-like"/>
    <property type="match status" value="1"/>
</dbReference>
<gene>
    <name evidence="14" type="ORF">NB646_02550</name>
</gene>
<evidence type="ECO:0000256" key="4">
    <source>
        <dbReference type="ARBA" id="ARBA00006171"/>
    </source>
</evidence>
<dbReference type="NCBIfam" id="TIGR01549">
    <property type="entry name" value="HAD-SF-IA-v1"/>
    <property type="match status" value="1"/>
</dbReference>
<dbReference type="SFLD" id="SFLDG01135">
    <property type="entry name" value="C1.5.6:_HAD__Beta-PGM__Phospha"/>
    <property type="match status" value="1"/>
</dbReference>
<dbReference type="PRINTS" id="PR00413">
    <property type="entry name" value="HADHALOGNASE"/>
</dbReference>
<dbReference type="GO" id="GO:0019253">
    <property type="term" value="P:reductive pentose-phosphate cycle"/>
    <property type="evidence" value="ECO:0007669"/>
    <property type="project" value="UniProtKB-KW"/>
</dbReference>
<evidence type="ECO:0000256" key="1">
    <source>
        <dbReference type="ARBA" id="ARBA00000830"/>
    </source>
</evidence>
<dbReference type="NCBIfam" id="TIGR01449">
    <property type="entry name" value="PGP_bact"/>
    <property type="match status" value="1"/>
</dbReference>
<dbReference type="GO" id="GO:0005829">
    <property type="term" value="C:cytosol"/>
    <property type="evidence" value="ECO:0007669"/>
    <property type="project" value="TreeGrafter"/>
</dbReference>
<keyword evidence="9 13" id="KW-0378">Hydrolase</keyword>
<dbReference type="NCBIfam" id="TIGR01509">
    <property type="entry name" value="HAD-SF-IA-v3"/>
    <property type="match status" value="1"/>
</dbReference>
<keyword evidence="7" id="KW-0113">Calvin cycle</keyword>
<dbReference type="InterPro" id="IPR036412">
    <property type="entry name" value="HAD-like_sf"/>
</dbReference>
<comment type="function">
    <text evidence="12 13">Specifically catalyzes the dephosphorylation of 2-phosphoglycolate. Is involved in the dissimilation of the intracellular 2-phosphoglycolate formed during the DNA repair of 3'-phosphoglycolate ends, a major class of DNA lesions induced by oxidative stress.</text>
</comment>
<dbReference type="InterPro" id="IPR050155">
    <property type="entry name" value="HAD-like_hydrolase_sf"/>
</dbReference>
<dbReference type="NCBIfam" id="NF009695">
    <property type="entry name" value="PRK13222.1-2"/>
    <property type="match status" value="1"/>
</dbReference>
<dbReference type="SFLD" id="SFLDG01129">
    <property type="entry name" value="C1.5:_HAD__Beta-PGM__Phosphata"/>
    <property type="match status" value="1"/>
</dbReference>
<evidence type="ECO:0000256" key="7">
    <source>
        <dbReference type="ARBA" id="ARBA00022567"/>
    </source>
</evidence>
<keyword evidence="8 13" id="KW-0479">Metal-binding</keyword>
<dbReference type="Gene3D" id="1.10.150.240">
    <property type="entry name" value="Putative phosphatase, domain 2"/>
    <property type="match status" value="1"/>
</dbReference>